<dbReference type="GO" id="GO:0006465">
    <property type="term" value="P:signal peptide processing"/>
    <property type="evidence" value="ECO:0007669"/>
    <property type="project" value="InterPro"/>
</dbReference>
<dbReference type="PANTHER" id="PTHR43390">
    <property type="entry name" value="SIGNAL PEPTIDASE I"/>
    <property type="match status" value="1"/>
</dbReference>
<dbReference type="GO" id="GO:0004252">
    <property type="term" value="F:serine-type endopeptidase activity"/>
    <property type="evidence" value="ECO:0007669"/>
    <property type="project" value="InterPro"/>
</dbReference>
<evidence type="ECO:0000313" key="5">
    <source>
        <dbReference type="EMBL" id="PWK41610.1"/>
    </source>
</evidence>
<gene>
    <name evidence="5" type="ORF">BC793_11683</name>
</gene>
<keyword evidence="3" id="KW-0645">Protease</keyword>
<evidence type="ECO:0000259" key="4">
    <source>
        <dbReference type="Pfam" id="PF10502"/>
    </source>
</evidence>
<dbReference type="PANTHER" id="PTHR43390:SF1">
    <property type="entry name" value="CHLOROPLAST PROCESSING PEPTIDASE"/>
    <property type="match status" value="1"/>
</dbReference>
<organism evidence="5 6">
    <name type="scientific">Actinoplanes xinjiangensis</name>
    <dbReference type="NCBI Taxonomy" id="512350"/>
    <lineage>
        <taxon>Bacteria</taxon>
        <taxon>Bacillati</taxon>
        <taxon>Actinomycetota</taxon>
        <taxon>Actinomycetes</taxon>
        <taxon>Micromonosporales</taxon>
        <taxon>Micromonosporaceae</taxon>
        <taxon>Actinoplanes</taxon>
    </lineage>
</organism>
<dbReference type="EMBL" id="QGGR01000016">
    <property type="protein sequence ID" value="PWK41610.1"/>
    <property type="molecule type" value="Genomic_DNA"/>
</dbReference>
<protein>
    <recommendedName>
        <fullName evidence="3">Signal peptidase I</fullName>
        <ecNumber evidence="3">3.4.21.89</ecNumber>
    </recommendedName>
</protein>
<sequence>MKRLAHRVLTVAVRGRRERGGPWGEAVLAEFDQTAGTAAALRWAAGGLRVVIAERYAHRPTAYRIAIAGLAVLLAAPFLVTVKYVPSGSMEPTMTVASSHLVDKVGFRLTGLDYGDVVIHPLPDHPEQETERRVLGFAGDRLDCRAGRLFRNDEAVDEPYLRSGMVTDCEPVTVPDGTLYTLGDSRDVANDSRFSGFVSAETVTGRVVLLG</sequence>
<comment type="catalytic activity">
    <reaction evidence="3">
        <text>Cleavage of hydrophobic, N-terminal signal or leader sequences from secreted and periplasmic proteins.</text>
        <dbReference type="EC" id="3.4.21.89"/>
    </reaction>
</comment>
<comment type="caution">
    <text evidence="5">The sequence shown here is derived from an EMBL/GenBank/DDBJ whole genome shotgun (WGS) entry which is preliminary data.</text>
</comment>
<dbReference type="InterPro" id="IPR000223">
    <property type="entry name" value="Pept_S26A_signal_pept_1"/>
</dbReference>
<dbReference type="AlphaFoldDB" id="A0A316F765"/>
<evidence type="ECO:0000256" key="3">
    <source>
        <dbReference type="RuleBase" id="RU362042"/>
    </source>
</evidence>
<name>A0A316F765_9ACTN</name>
<dbReference type="InterPro" id="IPR036286">
    <property type="entry name" value="LexA/Signal_pep-like_sf"/>
</dbReference>
<feature type="domain" description="Peptidase S26" evidence="4">
    <location>
        <begin position="63"/>
        <end position="208"/>
    </location>
</feature>
<dbReference type="RefSeq" id="WP_109598969.1">
    <property type="nucleotide sequence ID" value="NZ_BONA01000066.1"/>
</dbReference>
<accession>A0A316F765</accession>
<evidence type="ECO:0000256" key="1">
    <source>
        <dbReference type="ARBA" id="ARBA00004401"/>
    </source>
</evidence>
<feature type="transmembrane region" description="Helical" evidence="3">
    <location>
        <begin position="65"/>
        <end position="85"/>
    </location>
</feature>
<keyword evidence="6" id="KW-1185">Reference proteome</keyword>
<dbReference type="Pfam" id="PF10502">
    <property type="entry name" value="Peptidase_S26"/>
    <property type="match status" value="1"/>
</dbReference>
<dbReference type="PRINTS" id="PR00727">
    <property type="entry name" value="LEADERPTASE"/>
</dbReference>
<keyword evidence="3" id="KW-0472">Membrane</keyword>
<dbReference type="OrthoDB" id="3296552at2"/>
<keyword evidence="3" id="KW-0812">Transmembrane</keyword>
<dbReference type="InterPro" id="IPR019533">
    <property type="entry name" value="Peptidase_S26"/>
</dbReference>
<dbReference type="SUPFAM" id="SSF51306">
    <property type="entry name" value="LexA/Signal peptidase"/>
    <property type="match status" value="1"/>
</dbReference>
<dbReference type="EC" id="3.4.21.89" evidence="3"/>
<dbReference type="Gene3D" id="2.10.109.10">
    <property type="entry name" value="Umud Fragment, subunit A"/>
    <property type="match status" value="1"/>
</dbReference>
<comment type="subcellular location">
    <subcellularLocation>
        <location evidence="1">Cell membrane</location>
        <topology evidence="1">Single-pass type II membrane protein</topology>
    </subcellularLocation>
    <subcellularLocation>
        <location evidence="3">Membrane</location>
        <topology evidence="3">Single-pass type II membrane protein</topology>
    </subcellularLocation>
</comment>
<dbReference type="NCBIfam" id="TIGR02227">
    <property type="entry name" value="sigpep_I_bact"/>
    <property type="match status" value="1"/>
</dbReference>
<dbReference type="GO" id="GO:0009003">
    <property type="term" value="F:signal peptidase activity"/>
    <property type="evidence" value="ECO:0007669"/>
    <property type="project" value="UniProtKB-EC"/>
</dbReference>
<evidence type="ECO:0000256" key="2">
    <source>
        <dbReference type="ARBA" id="ARBA00009370"/>
    </source>
</evidence>
<keyword evidence="3" id="KW-0378">Hydrolase</keyword>
<dbReference type="Proteomes" id="UP000245697">
    <property type="component" value="Unassembled WGS sequence"/>
</dbReference>
<reference evidence="5 6" key="1">
    <citation type="submission" date="2018-05" db="EMBL/GenBank/DDBJ databases">
        <title>Genomic Encyclopedia of Archaeal and Bacterial Type Strains, Phase II (KMG-II): from individual species to whole genera.</title>
        <authorList>
            <person name="Goeker M."/>
        </authorList>
    </citation>
    <scope>NUCLEOTIDE SEQUENCE [LARGE SCALE GENOMIC DNA]</scope>
    <source>
        <strain evidence="5 6">DSM 45184</strain>
    </source>
</reference>
<dbReference type="CDD" id="cd06530">
    <property type="entry name" value="S26_SPase_I"/>
    <property type="match status" value="1"/>
</dbReference>
<comment type="similarity">
    <text evidence="2 3">Belongs to the peptidase S26 family.</text>
</comment>
<keyword evidence="3" id="KW-1133">Transmembrane helix</keyword>
<proteinExistence type="inferred from homology"/>
<dbReference type="GO" id="GO:0005886">
    <property type="term" value="C:plasma membrane"/>
    <property type="evidence" value="ECO:0007669"/>
    <property type="project" value="UniProtKB-SubCell"/>
</dbReference>
<evidence type="ECO:0000313" key="6">
    <source>
        <dbReference type="Proteomes" id="UP000245697"/>
    </source>
</evidence>